<keyword evidence="6 12" id="KW-0133">Cell shape</keyword>
<feature type="transmembrane region" description="Helical" evidence="12">
    <location>
        <begin position="136"/>
        <end position="153"/>
    </location>
</feature>
<comment type="function">
    <text evidence="12">Catalyzes the initial step of the lipid cycle reactions in the biosynthesis of the cell wall peptidoglycan: transfers peptidoglycan precursor phospho-MurNAc-pentapeptide from UDP-MurNAc-pentapeptide onto the lipid carrier undecaprenyl phosphate, yielding undecaprenyl-pyrophosphoryl-MurNAc-pentapeptide, known as lipid I.</text>
</comment>
<keyword evidence="12 14" id="KW-0460">Magnesium</keyword>
<keyword evidence="12" id="KW-1003">Cell membrane</keyword>
<keyword evidence="10 12" id="KW-0131">Cell cycle</keyword>
<dbReference type="GO" id="GO:0008360">
    <property type="term" value="P:regulation of cell shape"/>
    <property type="evidence" value="ECO:0007669"/>
    <property type="project" value="UniProtKB-KW"/>
</dbReference>
<dbReference type="GO" id="GO:0051301">
    <property type="term" value="P:cell division"/>
    <property type="evidence" value="ECO:0007669"/>
    <property type="project" value="UniProtKB-KW"/>
</dbReference>
<dbReference type="InterPro" id="IPR003524">
    <property type="entry name" value="PNAcMuramoyl-5peptid_Trfase"/>
</dbReference>
<reference evidence="15" key="1">
    <citation type="journal article" date="2020" name="mSystems">
        <title>Genome- and Community-Level Interaction Insights into Carbon Utilization and Element Cycling Functions of Hydrothermarchaeota in Hydrothermal Sediment.</title>
        <authorList>
            <person name="Zhou Z."/>
            <person name="Liu Y."/>
            <person name="Xu W."/>
            <person name="Pan J."/>
            <person name="Luo Z.H."/>
            <person name="Li M."/>
        </authorList>
    </citation>
    <scope>NUCLEOTIDE SEQUENCE [LARGE SCALE GENOMIC DNA]</scope>
    <source>
        <strain evidence="15">SpSt-479</strain>
    </source>
</reference>
<feature type="binding site" evidence="14">
    <location>
        <position position="270"/>
    </location>
    <ligand>
        <name>Mg(2+)</name>
        <dbReference type="ChEBI" id="CHEBI:18420"/>
    </ligand>
</feature>
<sequence>MLYYLFEYINKVYSPPGFDIFRFLTFRSALAAMTSLFLAFYLGPKIIRKLQQHQIGEAKKADGPKFHWSKAGTPTMGGLIIIFSVVIPVLLWADIKSIYIILILVGTLWLSGVGFLDDYLKVIKKYPNGLIARYKLLGQIIIGLVVGVSIYFAPEFKDISTLTTFPFLKNVNFDFSLLYIPAVVFIIAATSNAVNLTDGLDGLAAGLIAIVMIALALLSYFSGNAIFANYLNIIYLPGSGELTVFIAALVGASLGFLWFNTYPAQVFMGDTGSLALGGAFGIIAVLIKKELFIPILGGIFFMETLSVIIQRLYFKYTKKKYGEGRRIFKMAPIHHHFEILGWQEPKIVVRFYIIGIILAIISLVSFKIR</sequence>
<keyword evidence="11 12" id="KW-0961">Cell wall biogenesis/degradation</keyword>
<evidence type="ECO:0000256" key="2">
    <source>
        <dbReference type="ARBA" id="ARBA00005583"/>
    </source>
</evidence>
<evidence type="ECO:0000256" key="8">
    <source>
        <dbReference type="ARBA" id="ARBA00022989"/>
    </source>
</evidence>
<dbReference type="Pfam" id="PF10555">
    <property type="entry name" value="MraY_sig1"/>
    <property type="match status" value="1"/>
</dbReference>
<dbReference type="PANTHER" id="PTHR22926:SF5">
    <property type="entry name" value="PHOSPHO-N-ACETYLMURAMOYL-PENTAPEPTIDE-TRANSFERASE HOMOLOG"/>
    <property type="match status" value="1"/>
</dbReference>
<proteinExistence type="inferred from homology"/>
<evidence type="ECO:0000256" key="5">
    <source>
        <dbReference type="ARBA" id="ARBA00022692"/>
    </source>
</evidence>
<evidence type="ECO:0000256" key="4">
    <source>
        <dbReference type="ARBA" id="ARBA00022679"/>
    </source>
</evidence>
<dbReference type="GO" id="GO:0005886">
    <property type="term" value="C:plasma membrane"/>
    <property type="evidence" value="ECO:0007669"/>
    <property type="project" value="UniProtKB-SubCell"/>
</dbReference>
<evidence type="ECO:0000256" key="12">
    <source>
        <dbReference type="HAMAP-Rule" id="MF_00038"/>
    </source>
</evidence>
<dbReference type="GO" id="GO:0008963">
    <property type="term" value="F:phospho-N-acetylmuramoyl-pentapeptide-transferase activity"/>
    <property type="evidence" value="ECO:0007669"/>
    <property type="project" value="UniProtKB-UniRule"/>
</dbReference>
<evidence type="ECO:0000256" key="9">
    <source>
        <dbReference type="ARBA" id="ARBA00023136"/>
    </source>
</evidence>
<keyword evidence="5 12" id="KW-0812">Transmembrane</keyword>
<keyword evidence="8 12" id="KW-1133">Transmembrane helix</keyword>
<gene>
    <name evidence="12" type="primary">mraY</name>
    <name evidence="15" type="ORF">ENS31_04245</name>
</gene>
<keyword evidence="3 12" id="KW-0132">Cell division</keyword>
<dbReference type="PROSITE" id="PS01347">
    <property type="entry name" value="MRAY_1"/>
    <property type="match status" value="1"/>
</dbReference>
<feature type="transmembrane region" description="Helical" evidence="12">
    <location>
        <begin position="203"/>
        <end position="222"/>
    </location>
</feature>
<accession>A0A7V2ZIN6</accession>
<comment type="similarity">
    <text evidence="2 12">Belongs to the glycosyltransferase 4 family. MraY subfamily.</text>
</comment>
<evidence type="ECO:0000256" key="14">
    <source>
        <dbReference type="PIRSR" id="PIRSR600715-1"/>
    </source>
</evidence>
<feature type="transmembrane region" description="Helical" evidence="12">
    <location>
        <begin position="20"/>
        <end position="42"/>
    </location>
</feature>
<feature type="transmembrane region" description="Helical" evidence="12">
    <location>
        <begin position="173"/>
        <end position="191"/>
    </location>
</feature>
<dbReference type="Pfam" id="PF00953">
    <property type="entry name" value="Glycos_transf_4"/>
    <property type="match status" value="1"/>
</dbReference>
<evidence type="ECO:0000256" key="3">
    <source>
        <dbReference type="ARBA" id="ARBA00022618"/>
    </source>
</evidence>
<dbReference type="PROSITE" id="PS01348">
    <property type="entry name" value="MRAY_2"/>
    <property type="match status" value="1"/>
</dbReference>
<evidence type="ECO:0000256" key="1">
    <source>
        <dbReference type="ARBA" id="ARBA00004141"/>
    </source>
</evidence>
<feature type="transmembrane region" description="Helical" evidence="12">
    <location>
        <begin position="98"/>
        <end position="116"/>
    </location>
</feature>
<evidence type="ECO:0000256" key="11">
    <source>
        <dbReference type="ARBA" id="ARBA00023316"/>
    </source>
</evidence>
<feature type="transmembrane region" description="Helical" evidence="12">
    <location>
        <begin position="242"/>
        <end position="259"/>
    </location>
</feature>
<keyword evidence="7 12" id="KW-0573">Peptidoglycan synthesis</keyword>
<dbReference type="GO" id="GO:0071555">
    <property type="term" value="P:cell wall organization"/>
    <property type="evidence" value="ECO:0007669"/>
    <property type="project" value="UniProtKB-KW"/>
</dbReference>
<evidence type="ECO:0000256" key="7">
    <source>
        <dbReference type="ARBA" id="ARBA00022984"/>
    </source>
</evidence>
<evidence type="ECO:0000256" key="13">
    <source>
        <dbReference type="NCBIfam" id="TIGR00445"/>
    </source>
</evidence>
<name>A0A7V2ZIN6_9BACT</name>
<keyword evidence="12 14" id="KW-0479">Metal-binding</keyword>
<evidence type="ECO:0000256" key="6">
    <source>
        <dbReference type="ARBA" id="ARBA00022960"/>
    </source>
</evidence>
<dbReference type="InterPro" id="IPR018480">
    <property type="entry name" value="PNAcMuramoyl-5peptid_Trfase_CS"/>
</dbReference>
<comment type="caution">
    <text evidence="15">The sequence shown here is derived from an EMBL/GenBank/DDBJ whole genome shotgun (WGS) entry which is preliminary data.</text>
</comment>
<dbReference type="EMBL" id="DSUJ01000008">
    <property type="protein sequence ID" value="HFI90729.1"/>
    <property type="molecule type" value="Genomic_DNA"/>
</dbReference>
<dbReference type="GO" id="GO:0009252">
    <property type="term" value="P:peptidoglycan biosynthetic process"/>
    <property type="evidence" value="ECO:0007669"/>
    <property type="project" value="UniProtKB-UniRule"/>
</dbReference>
<dbReference type="UniPathway" id="UPA00219"/>
<dbReference type="NCBIfam" id="TIGR00445">
    <property type="entry name" value="mraY"/>
    <property type="match status" value="1"/>
</dbReference>
<feature type="binding site" evidence="14">
    <location>
        <position position="195"/>
    </location>
    <ligand>
        <name>Mg(2+)</name>
        <dbReference type="ChEBI" id="CHEBI:18420"/>
    </ligand>
</feature>
<dbReference type="GO" id="GO:0046872">
    <property type="term" value="F:metal ion binding"/>
    <property type="evidence" value="ECO:0007669"/>
    <property type="project" value="UniProtKB-KW"/>
</dbReference>
<dbReference type="EC" id="2.7.8.13" evidence="12 13"/>
<dbReference type="AlphaFoldDB" id="A0A7V2ZIN6"/>
<dbReference type="InterPro" id="IPR000715">
    <property type="entry name" value="Glycosyl_transferase_4"/>
</dbReference>
<organism evidence="15">
    <name type="scientific">Ignavibacterium album</name>
    <dbReference type="NCBI Taxonomy" id="591197"/>
    <lineage>
        <taxon>Bacteria</taxon>
        <taxon>Pseudomonadati</taxon>
        <taxon>Ignavibacteriota</taxon>
        <taxon>Ignavibacteria</taxon>
        <taxon>Ignavibacteriales</taxon>
        <taxon>Ignavibacteriaceae</taxon>
        <taxon>Ignavibacterium</taxon>
    </lineage>
</organism>
<dbReference type="CDD" id="cd06852">
    <property type="entry name" value="GT_MraY"/>
    <property type="match status" value="1"/>
</dbReference>
<evidence type="ECO:0000256" key="10">
    <source>
        <dbReference type="ARBA" id="ARBA00023306"/>
    </source>
</evidence>
<comment type="subcellular location">
    <subcellularLocation>
        <location evidence="12">Cell membrane</location>
        <topology evidence="12">Multi-pass membrane protein</topology>
    </subcellularLocation>
    <subcellularLocation>
        <location evidence="1">Membrane</location>
        <topology evidence="1">Multi-pass membrane protein</topology>
    </subcellularLocation>
</comment>
<dbReference type="PANTHER" id="PTHR22926">
    <property type="entry name" value="PHOSPHO-N-ACETYLMURAMOYL-PENTAPEPTIDE-TRANSFERASE"/>
    <property type="match status" value="1"/>
</dbReference>
<evidence type="ECO:0000313" key="15">
    <source>
        <dbReference type="EMBL" id="HFI90729.1"/>
    </source>
</evidence>
<protein>
    <recommendedName>
        <fullName evidence="12 13">Phospho-N-acetylmuramoyl-pentapeptide-transferase</fullName>
        <ecNumber evidence="12 13">2.7.8.13</ecNumber>
    </recommendedName>
    <alternativeName>
        <fullName evidence="12">UDP-MurNAc-pentapeptide phosphotransferase</fullName>
    </alternativeName>
</protein>
<keyword evidence="4 12" id="KW-0808">Transferase</keyword>
<dbReference type="HAMAP" id="MF_00038">
    <property type="entry name" value="MraY"/>
    <property type="match status" value="1"/>
</dbReference>
<keyword evidence="9 12" id="KW-0472">Membrane</keyword>
<comment type="catalytic activity">
    <reaction evidence="12">
        <text>UDP-N-acetyl-alpha-D-muramoyl-L-alanyl-gamma-D-glutamyl-meso-2,6-diaminopimeloyl-D-alanyl-D-alanine + di-trans,octa-cis-undecaprenyl phosphate = di-trans,octa-cis-undecaprenyl diphospho-N-acetyl-alpha-D-muramoyl-L-alanyl-D-glutamyl-meso-2,6-diaminopimeloyl-D-alanyl-D-alanine + UMP</text>
        <dbReference type="Rhea" id="RHEA:28386"/>
        <dbReference type="ChEBI" id="CHEBI:57865"/>
        <dbReference type="ChEBI" id="CHEBI:60392"/>
        <dbReference type="ChEBI" id="CHEBI:61386"/>
        <dbReference type="ChEBI" id="CHEBI:61387"/>
        <dbReference type="EC" id="2.7.8.13"/>
    </reaction>
</comment>
<feature type="transmembrane region" description="Helical" evidence="12">
    <location>
        <begin position="75"/>
        <end position="92"/>
    </location>
</feature>
<comment type="cofactor">
    <cofactor evidence="12 14">
        <name>Mg(2+)</name>
        <dbReference type="ChEBI" id="CHEBI:18420"/>
    </cofactor>
</comment>
<comment type="pathway">
    <text evidence="12">Cell wall biogenesis; peptidoglycan biosynthesis.</text>
</comment>
<feature type="transmembrane region" description="Helical" evidence="12">
    <location>
        <begin position="347"/>
        <end position="366"/>
    </location>
</feature>
<feature type="transmembrane region" description="Helical" evidence="12">
    <location>
        <begin position="266"/>
        <end position="287"/>
    </location>
</feature>
<feature type="transmembrane region" description="Helical" evidence="12">
    <location>
        <begin position="293"/>
        <end position="314"/>
    </location>
</feature>